<evidence type="ECO:0000313" key="2">
    <source>
        <dbReference type="EMBL" id="MBM6736669.1"/>
    </source>
</evidence>
<organism evidence="2 3">
    <name type="scientific">Faecalicatena fissicatena</name>
    <dbReference type="NCBI Taxonomy" id="290055"/>
    <lineage>
        <taxon>Bacteria</taxon>
        <taxon>Bacillati</taxon>
        <taxon>Bacillota</taxon>
        <taxon>Clostridia</taxon>
        <taxon>Lachnospirales</taxon>
        <taxon>Lachnospiraceae</taxon>
        <taxon>Faecalicatena</taxon>
    </lineage>
</organism>
<gene>
    <name evidence="2" type="ORF">H7U36_00905</name>
</gene>
<keyword evidence="3" id="KW-1185">Reference proteome</keyword>
<accession>A0ABS2E4W8</accession>
<evidence type="ECO:0000256" key="1">
    <source>
        <dbReference type="SAM" id="Coils"/>
    </source>
</evidence>
<sequence>MNRNTVSGDIIDWQLRQMGASNITFVNSNMYIVDFKLEGGLLVSYVFNITRGDKYFLQRMRPYAMVQGKYANTAQIAEFIEKDLSKFRNAEHSRNFDKFIEISKKGAEFAEALENLFLNYNVGKEEMESMEEKLDRLLEHIGQAKEKAAPIQVPPLNENEK</sequence>
<proteinExistence type="predicted"/>
<dbReference type="EMBL" id="JACLYY010000001">
    <property type="protein sequence ID" value="MBM6736669.1"/>
    <property type="molecule type" value="Genomic_DNA"/>
</dbReference>
<dbReference type="RefSeq" id="WP_033125248.1">
    <property type="nucleotide sequence ID" value="NZ_JACLYY010000001.1"/>
</dbReference>
<comment type="caution">
    <text evidence="2">The sequence shown here is derived from an EMBL/GenBank/DDBJ whole genome shotgun (WGS) entry which is preliminary data.</text>
</comment>
<evidence type="ECO:0000313" key="3">
    <source>
        <dbReference type="Proteomes" id="UP000716906"/>
    </source>
</evidence>
<protein>
    <submittedName>
        <fullName evidence="2">Uncharacterized protein</fullName>
    </submittedName>
</protein>
<reference evidence="2 3" key="1">
    <citation type="journal article" date="2021" name="Sci. Rep.">
        <title>The distribution of antibiotic resistance genes in chicken gut microbiota commensals.</title>
        <authorList>
            <person name="Juricova H."/>
            <person name="Matiasovicova J."/>
            <person name="Kubasova T."/>
            <person name="Cejkova D."/>
            <person name="Rychlik I."/>
        </authorList>
    </citation>
    <scope>NUCLEOTIDE SEQUENCE [LARGE SCALE GENOMIC DNA]</scope>
    <source>
        <strain evidence="2 3">An773</strain>
    </source>
</reference>
<name>A0ABS2E4W8_9FIRM</name>
<keyword evidence="1" id="KW-0175">Coiled coil</keyword>
<dbReference type="Proteomes" id="UP000716906">
    <property type="component" value="Unassembled WGS sequence"/>
</dbReference>
<feature type="coiled-coil region" evidence="1">
    <location>
        <begin position="113"/>
        <end position="147"/>
    </location>
</feature>